<protein>
    <submittedName>
        <fullName evidence="2">Uncharacterized protein</fullName>
    </submittedName>
</protein>
<name>A0AA38SLK3_9PEZI</name>
<keyword evidence="3" id="KW-1185">Reference proteome</keyword>
<dbReference type="Proteomes" id="UP001174691">
    <property type="component" value="Unassembled WGS sequence"/>
</dbReference>
<feature type="compositionally biased region" description="Basic residues" evidence="1">
    <location>
        <begin position="326"/>
        <end position="345"/>
    </location>
</feature>
<evidence type="ECO:0000313" key="2">
    <source>
        <dbReference type="EMBL" id="KAJ9165052.1"/>
    </source>
</evidence>
<proteinExistence type="predicted"/>
<evidence type="ECO:0000313" key="3">
    <source>
        <dbReference type="Proteomes" id="UP001174691"/>
    </source>
</evidence>
<accession>A0AA38SLK3</accession>
<gene>
    <name evidence="2" type="ORF">NKR19_g866</name>
</gene>
<evidence type="ECO:0000256" key="1">
    <source>
        <dbReference type="SAM" id="MobiDB-lite"/>
    </source>
</evidence>
<comment type="caution">
    <text evidence="2">The sequence shown here is derived from an EMBL/GenBank/DDBJ whole genome shotgun (WGS) entry which is preliminary data.</text>
</comment>
<reference evidence="2" key="1">
    <citation type="submission" date="2022-07" db="EMBL/GenBank/DDBJ databases">
        <title>Fungi with potential for degradation of polypropylene.</title>
        <authorList>
            <person name="Gostincar C."/>
        </authorList>
    </citation>
    <scope>NUCLEOTIDE SEQUENCE</scope>
    <source>
        <strain evidence="2">EXF-13287</strain>
    </source>
</reference>
<dbReference type="EMBL" id="JANBVN010000007">
    <property type="protein sequence ID" value="KAJ9165052.1"/>
    <property type="molecule type" value="Genomic_DNA"/>
</dbReference>
<feature type="region of interest" description="Disordered" evidence="1">
    <location>
        <begin position="296"/>
        <end position="345"/>
    </location>
</feature>
<organism evidence="2 3">
    <name type="scientific">Coniochaeta hoffmannii</name>
    <dbReference type="NCBI Taxonomy" id="91930"/>
    <lineage>
        <taxon>Eukaryota</taxon>
        <taxon>Fungi</taxon>
        <taxon>Dikarya</taxon>
        <taxon>Ascomycota</taxon>
        <taxon>Pezizomycotina</taxon>
        <taxon>Sordariomycetes</taxon>
        <taxon>Sordariomycetidae</taxon>
        <taxon>Coniochaetales</taxon>
        <taxon>Coniochaetaceae</taxon>
        <taxon>Coniochaeta</taxon>
    </lineage>
</organism>
<sequence length="345" mass="38542">MGSQDEIDPVARFMLDPDYNRTVALLYAGSASTPRRLPLAGLGGHGLHLWDNTDAAAYASTEYPSYTTLSAGAQPSSIYADDYDDDDISTPADFMRVPARAGASQTALYRAQSTNSSDASSVAPSIFTRAPATTSSGLSSLPPRHMNFNQTLVAMAANDYGPIGNNQPIAEATTSFPLWCELCVLRDCPVTFPIDQTQEWIEHHCRHLQEQYPSRLMCWFCDHVPFVSARDGRYGNFRDRMEHIREHISSDYMRMDDMRPDFYMINHLGERGIIDAAMRDIALKFSELPAALRLPGSGAHGDAQSHDPQRRQPGRSLAFDLDRERRHQRPRGGERHRHPAPVRHG</sequence>
<dbReference type="AlphaFoldDB" id="A0AA38SLK3"/>